<feature type="compositionally biased region" description="Low complexity" evidence="1">
    <location>
        <begin position="375"/>
        <end position="391"/>
    </location>
</feature>
<dbReference type="EMBL" id="CASHTH010003041">
    <property type="protein sequence ID" value="CAI8039441.1"/>
    <property type="molecule type" value="Genomic_DNA"/>
</dbReference>
<feature type="region of interest" description="Disordered" evidence="1">
    <location>
        <begin position="349"/>
        <end position="399"/>
    </location>
</feature>
<dbReference type="PROSITE" id="PS50835">
    <property type="entry name" value="IG_LIKE"/>
    <property type="match status" value="1"/>
</dbReference>
<keyword evidence="5" id="KW-1185">Reference proteome</keyword>
<comment type="caution">
    <text evidence="4">The sequence shown here is derived from an EMBL/GenBank/DDBJ whole genome shotgun (WGS) entry which is preliminary data.</text>
</comment>
<accession>A0AA35T318</accession>
<keyword evidence="2" id="KW-0472">Membrane</keyword>
<keyword evidence="2" id="KW-0812">Transmembrane</keyword>
<evidence type="ECO:0000313" key="4">
    <source>
        <dbReference type="EMBL" id="CAI8039441.1"/>
    </source>
</evidence>
<dbReference type="AlphaFoldDB" id="A0AA35T318"/>
<sequence length="595" mass="65672">MPKISASYSSIAEANRSPLPLSLRANVPIFLLVLLFSLPSATSALSLQYSYPTSGDYNRVELTCKETFEAVSGATFYLSRGGTESQEQIVGEQVGDEDETILYTLSPANEGSFWCEFNGETSESVPLAAQPALYYDCTSDDPVSLDYQMRDFSPDDRYSFNCTIRPGVMRSSYTLEWRSRRGTDRVKSHPDVDIRSFAVNLTSSNLTVLYKEEKLLECRVVIQHAPGKDRTYCGRGIRAAVKANISQHLPPKTETRPNTSFNLTCTATGSELNFTWTYGNNHYNTSTDGCHSDGICVHEITSSETPLKKTSILAVGGAMVVAGSETDVRCTVTQNLPDRFEPETLVSHGTVTVAKSDELDSDVSENTKEDIEEVTSPTSATSSSSSETPSTNDVGTTPPNPTPLLNDLHILLIILVVPVTIIVLVGLYLLYRYKRRTPDGENCYKRRTPDGENGEIAADCYPTRAATSPSNHPLVSMSSDESDGSFDSSVLPEFLHLFHHAASRFLTLVLPSSFHSWLSTSDPRQTSIPLPGLFNNRATNQLYHAVNHRTRQVRSKRCQKDQTCTIFSTLHELIVKDTRTGAVKKICWPQPTPDL</sequence>
<evidence type="ECO:0000259" key="3">
    <source>
        <dbReference type="PROSITE" id="PS50835"/>
    </source>
</evidence>
<evidence type="ECO:0000256" key="2">
    <source>
        <dbReference type="SAM" id="Phobius"/>
    </source>
</evidence>
<reference evidence="4" key="1">
    <citation type="submission" date="2023-03" db="EMBL/GenBank/DDBJ databases">
        <authorList>
            <person name="Steffen K."/>
            <person name="Cardenas P."/>
        </authorList>
    </citation>
    <scope>NUCLEOTIDE SEQUENCE</scope>
</reference>
<proteinExistence type="predicted"/>
<feature type="transmembrane region" description="Helical" evidence="2">
    <location>
        <begin position="408"/>
        <end position="431"/>
    </location>
</feature>
<evidence type="ECO:0000313" key="5">
    <source>
        <dbReference type="Proteomes" id="UP001174909"/>
    </source>
</evidence>
<feature type="domain" description="Ig-like" evidence="3">
    <location>
        <begin position="243"/>
        <end position="346"/>
    </location>
</feature>
<organism evidence="4 5">
    <name type="scientific">Geodia barretti</name>
    <name type="common">Barrett's horny sponge</name>
    <dbReference type="NCBI Taxonomy" id="519541"/>
    <lineage>
        <taxon>Eukaryota</taxon>
        <taxon>Metazoa</taxon>
        <taxon>Porifera</taxon>
        <taxon>Demospongiae</taxon>
        <taxon>Heteroscleromorpha</taxon>
        <taxon>Tetractinellida</taxon>
        <taxon>Astrophorina</taxon>
        <taxon>Geodiidae</taxon>
        <taxon>Geodia</taxon>
    </lineage>
</organism>
<dbReference type="Proteomes" id="UP001174909">
    <property type="component" value="Unassembled WGS sequence"/>
</dbReference>
<feature type="non-terminal residue" evidence="4">
    <location>
        <position position="595"/>
    </location>
</feature>
<dbReference type="InterPro" id="IPR007110">
    <property type="entry name" value="Ig-like_dom"/>
</dbReference>
<protein>
    <recommendedName>
        <fullName evidence="3">Ig-like domain-containing protein</fullName>
    </recommendedName>
</protein>
<name>A0AA35T318_GEOBA</name>
<gene>
    <name evidence="4" type="ORF">GBAR_LOCUS21944</name>
</gene>
<evidence type="ECO:0000256" key="1">
    <source>
        <dbReference type="SAM" id="MobiDB-lite"/>
    </source>
</evidence>
<keyword evidence="2" id="KW-1133">Transmembrane helix</keyword>